<sequence>MASTPSDGEVAVFTDTSMDTHIAMGISPDITVADFKRELEKMHFNCFPKLGEIKVYELKQVRRNNCFYHLLESLPIKYAFQGLKGNWFLRVEIRSSNSFCNQHLPQCLAAKDDHISDGSNAIGSLVTNTRKNDMIPNGNNKRIKGLLGIKLPAELPKTAPCFDKRSKEKKRLAEIDREFDRSKKSPKLAARECFGLLTPGNEVKPTTEELPKNAPYFKKMSKEKKRLADINKELGRSKEALNVADKVSSGLLTPRNEVEHATITEALPKIVSCFKKKNKDKKRMADHNKEFDRRNKAPNLAAKVCSGLLTPINQVKPATFSCPMVETPTERPQEVIFAKINDFSNMQVYTLPQVDIRTPPRTLASPLPTDLRPGSSGNKLKTTSAVGKLMMTAANKLKISANKQRPELSFYRFRAPSRASSVVRRSIFDISDSDD</sequence>
<reference evidence="2" key="1">
    <citation type="submission" date="2025-08" db="UniProtKB">
        <authorList>
            <consortium name="RefSeq"/>
        </authorList>
    </citation>
    <scope>IDENTIFICATION</scope>
</reference>
<evidence type="ECO:0000313" key="2">
    <source>
        <dbReference type="RefSeq" id="XP_011022898.1"/>
    </source>
</evidence>
<organism evidence="1 2">
    <name type="scientific">Populus euphratica</name>
    <name type="common">Euphrates poplar</name>
    <dbReference type="NCBI Taxonomy" id="75702"/>
    <lineage>
        <taxon>Eukaryota</taxon>
        <taxon>Viridiplantae</taxon>
        <taxon>Streptophyta</taxon>
        <taxon>Embryophyta</taxon>
        <taxon>Tracheophyta</taxon>
        <taxon>Spermatophyta</taxon>
        <taxon>Magnoliopsida</taxon>
        <taxon>eudicotyledons</taxon>
        <taxon>Gunneridae</taxon>
        <taxon>Pentapetalae</taxon>
        <taxon>rosids</taxon>
        <taxon>fabids</taxon>
        <taxon>Malpighiales</taxon>
        <taxon>Salicaceae</taxon>
        <taxon>Saliceae</taxon>
        <taxon>Populus</taxon>
    </lineage>
</organism>
<proteinExistence type="predicted"/>
<dbReference type="KEGG" id="peu:105124543"/>
<dbReference type="Proteomes" id="UP000694918">
    <property type="component" value="Unplaced"/>
</dbReference>
<gene>
    <name evidence="2" type="primary">LOC105124543</name>
</gene>
<name>A0AAJ6XL27_POPEU</name>
<dbReference type="GeneID" id="105124543"/>
<protein>
    <submittedName>
        <fullName evidence="2">Uncharacterized protein LOC105124543 isoform X1</fullName>
    </submittedName>
</protein>
<dbReference type="RefSeq" id="XP_011022898.1">
    <property type="nucleotide sequence ID" value="XM_011024596.1"/>
</dbReference>
<keyword evidence="1" id="KW-1185">Reference proteome</keyword>
<evidence type="ECO:0000313" key="1">
    <source>
        <dbReference type="Proteomes" id="UP000694918"/>
    </source>
</evidence>
<dbReference type="AlphaFoldDB" id="A0AAJ6XL27"/>
<accession>A0AAJ6XL27</accession>